<dbReference type="RefSeq" id="WP_332616495.1">
    <property type="nucleotide sequence ID" value="NZ_JAXGFP010000003.1"/>
</dbReference>
<evidence type="ECO:0000313" key="2">
    <source>
        <dbReference type="EMBL" id="MEG3184016.1"/>
    </source>
</evidence>
<dbReference type="Gene3D" id="3.30.420.40">
    <property type="match status" value="2"/>
</dbReference>
<dbReference type="EMBL" id="JAXGFP010000003">
    <property type="protein sequence ID" value="MEG3184016.1"/>
    <property type="molecule type" value="Genomic_DNA"/>
</dbReference>
<dbReference type="InterPro" id="IPR043129">
    <property type="entry name" value="ATPase_NBD"/>
</dbReference>
<dbReference type="SUPFAM" id="SSF53067">
    <property type="entry name" value="Actin-like ATPase domain"/>
    <property type="match status" value="1"/>
</dbReference>
<reference evidence="2 3" key="1">
    <citation type="journal article" date="2016" name="Int. J. Syst. Evol. Microbiol.">
        <title>Lysobacter erysipheiresistens sp. nov., an antagonist of powdery mildew, isolated from tobacco-cultivated soil.</title>
        <authorList>
            <person name="Xie B."/>
            <person name="Li T."/>
            <person name="Lin X."/>
            <person name="Wang C.J."/>
            <person name="Chen Y.J."/>
            <person name="Liu W.J."/>
            <person name="Zhao Z.W."/>
        </authorList>
    </citation>
    <scope>NUCLEOTIDE SEQUENCE [LARGE SCALE GENOMIC DNA]</scope>
    <source>
        <strain evidence="2 3">RS-LYSO-3</strain>
    </source>
</reference>
<dbReference type="Proteomes" id="UP001355056">
    <property type="component" value="Unassembled WGS sequence"/>
</dbReference>
<comment type="similarity">
    <text evidence="1">Belongs to the anhydro-N-acetylmuramic acid kinase family.</text>
</comment>
<dbReference type="NCBIfam" id="NF007139">
    <property type="entry name" value="PRK09585.1-3"/>
    <property type="match status" value="1"/>
</dbReference>
<sequence length="394" mass="41366">MSYPSVDGLVARLVDGLFVGLISGTSADGIDAALVRVHASGDCELLLGRTFAWEPSLRSRLVELGQGGAMQSIEELGTLDVRIAEAFADATCRLLDAAGVSPKQVRALGSHGQTVRHRPAGARFDGQHPFTMQLGDGNVIAERSGITTVADFRRRDVAAGGHGAPLLPALHAAMLRHPDEHRAVLNLGGIANFTLLPPHGDVRGFDTGPANALMDAWCERELGQPYDADGAFASRGTVDPELLARLLDEPWFALAPPKSTGREHFHLDWLQARLGGDEAAGDVQATLLELTAVTVADALLAQQPQTDRVLVCGGGVHNARLLQRLGAHLPGVAIESTAQHGLDPDFVEAMGFAWLARQTLAGLAGNLPSVTGAVGPRVLGAIYPVATQSSGFAD</sequence>
<dbReference type="EC" id="2.7.1.170" evidence="1"/>
<dbReference type="CDD" id="cd24050">
    <property type="entry name" value="ASKHA_NBD_ANMK"/>
    <property type="match status" value="1"/>
</dbReference>
<dbReference type="Pfam" id="PF03702">
    <property type="entry name" value="AnmK"/>
    <property type="match status" value="1"/>
</dbReference>
<keyword evidence="1" id="KW-0067">ATP-binding</keyword>
<accession>A0ABU7YYM8</accession>
<dbReference type="PANTHER" id="PTHR30605">
    <property type="entry name" value="ANHYDRO-N-ACETYLMURAMIC ACID KINASE"/>
    <property type="match status" value="1"/>
</dbReference>
<dbReference type="PANTHER" id="PTHR30605:SF0">
    <property type="entry name" value="ANHYDRO-N-ACETYLMURAMIC ACID KINASE"/>
    <property type="match status" value="1"/>
</dbReference>
<organism evidence="2 3">
    <name type="scientific">Novilysobacter erysipheiresistens</name>
    <dbReference type="NCBI Taxonomy" id="1749332"/>
    <lineage>
        <taxon>Bacteria</taxon>
        <taxon>Pseudomonadati</taxon>
        <taxon>Pseudomonadota</taxon>
        <taxon>Gammaproteobacteria</taxon>
        <taxon>Lysobacterales</taxon>
        <taxon>Lysobacteraceae</taxon>
        <taxon>Novilysobacter</taxon>
    </lineage>
</organism>
<dbReference type="HAMAP" id="MF_01270">
    <property type="entry name" value="AnhMurNAc_kinase"/>
    <property type="match status" value="1"/>
</dbReference>
<comment type="pathway">
    <text evidence="1">Amino-sugar metabolism; 1,6-anhydro-N-acetylmuramate degradation.</text>
</comment>
<comment type="caution">
    <text evidence="2">The sequence shown here is derived from an EMBL/GenBank/DDBJ whole genome shotgun (WGS) entry which is preliminary data.</text>
</comment>
<keyword evidence="1" id="KW-0119">Carbohydrate metabolism</keyword>
<keyword evidence="1 2" id="KW-0808">Transferase</keyword>
<comment type="function">
    <text evidence="1">Catalyzes the specific phosphorylation of 1,6-anhydro-N-acetylmuramic acid (anhMurNAc) with the simultaneous cleavage of the 1,6-anhydro ring, generating MurNAc-6-P. Is required for the utilization of anhMurNAc either imported from the medium or derived from its own cell wall murein, and thus plays a role in cell wall recycling.</text>
</comment>
<keyword evidence="1 2" id="KW-0418">Kinase</keyword>
<comment type="catalytic activity">
    <reaction evidence="1">
        <text>1,6-anhydro-N-acetyl-beta-muramate + ATP + H2O = N-acetyl-D-muramate 6-phosphate + ADP + H(+)</text>
        <dbReference type="Rhea" id="RHEA:24952"/>
        <dbReference type="ChEBI" id="CHEBI:15377"/>
        <dbReference type="ChEBI" id="CHEBI:15378"/>
        <dbReference type="ChEBI" id="CHEBI:30616"/>
        <dbReference type="ChEBI" id="CHEBI:58690"/>
        <dbReference type="ChEBI" id="CHEBI:58722"/>
        <dbReference type="ChEBI" id="CHEBI:456216"/>
        <dbReference type="EC" id="2.7.1.170"/>
    </reaction>
</comment>
<feature type="binding site" evidence="1">
    <location>
        <begin position="24"/>
        <end position="31"/>
    </location>
    <ligand>
        <name>ATP</name>
        <dbReference type="ChEBI" id="CHEBI:30616"/>
    </ligand>
</feature>
<keyword evidence="3" id="KW-1185">Reference proteome</keyword>
<gene>
    <name evidence="1" type="primary">anmK</name>
    <name evidence="2" type="ORF">SNE34_08340</name>
</gene>
<dbReference type="GO" id="GO:0016301">
    <property type="term" value="F:kinase activity"/>
    <property type="evidence" value="ECO:0007669"/>
    <property type="project" value="UniProtKB-KW"/>
</dbReference>
<dbReference type="InterPro" id="IPR005338">
    <property type="entry name" value="Anhydro_N_Ac-Mur_kinase"/>
</dbReference>
<evidence type="ECO:0000256" key="1">
    <source>
        <dbReference type="HAMAP-Rule" id="MF_01270"/>
    </source>
</evidence>
<proteinExistence type="inferred from homology"/>
<evidence type="ECO:0000313" key="3">
    <source>
        <dbReference type="Proteomes" id="UP001355056"/>
    </source>
</evidence>
<protein>
    <recommendedName>
        <fullName evidence="1">Anhydro-N-acetylmuramic acid kinase</fullName>
        <ecNumber evidence="1">2.7.1.170</ecNumber>
    </recommendedName>
    <alternativeName>
        <fullName evidence="1">AnhMurNAc kinase</fullName>
    </alternativeName>
</protein>
<keyword evidence="1" id="KW-0547">Nucleotide-binding</keyword>
<name>A0ABU7YYM8_9GAMM</name>
<comment type="pathway">
    <text evidence="1">Cell wall biogenesis; peptidoglycan recycling.</text>
</comment>